<dbReference type="KEGG" id="acab:QRX50_42010"/>
<protein>
    <submittedName>
        <fullName evidence="2">Uncharacterized protein</fullName>
    </submittedName>
</protein>
<evidence type="ECO:0000313" key="2">
    <source>
        <dbReference type="EMBL" id="WIX77906.1"/>
    </source>
</evidence>
<evidence type="ECO:0000256" key="1">
    <source>
        <dbReference type="SAM" id="MobiDB-lite"/>
    </source>
</evidence>
<dbReference type="AlphaFoldDB" id="A0A9Y2MTL2"/>
<dbReference type="RefSeq" id="WP_285968642.1">
    <property type="nucleotide sequence ID" value="NZ_CP127294.1"/>
</dbReference>
<keyword evidence="3" id="KW-1185">Reference proteome</keyword>
<evidence type="ECO:0000313" key="3">
    <source>
        <dbReference type="Proteomes" id="UP001236014"/>
    </source>
</evidence>
<sequence length="75" mass="7370">MVTPGYAVIARKAAARTAGGAGSVDTSETSESNVARSRSAAVNGPALVRAVLRVSASAIQALSAAGSVGRARSWA</sequence>
<proteinExistence type="predicted"/>
<feature type="compositionally biased region" description="Polar residues" evidence="1">
    <location>
        <begin position="24"/>
        <end position="36"/>
    </location>
</feature>
<dbReference type="EMBL" id="CP127294">
    <property type="protein sequence ID" value="WIX77906.1"/>
    <property type="molecule type" value="Genomic_DNA"/>
</dbReference>
<name>A0A9Y2MTL2_9PSEU</name>
<organism evidence="2 3">
    <name type="scientific">Amycolatopsis carbonis</name>
    <dbReference type="NCBI Taxonomy" id="715471"/>
    <lineage>
        <taxon>Bacteria</taxon>
        <taxon>Bacillati</taxon>
        <taxon>Actinomycetota</taxon>
        <taxon>Actinomycetes</taxon>
        <taxon>Pseudonocardiales</taxon>
        <taxon>Pseudonocardiaceae</taxon>
        <taxon>Amycolatopsis</taxon>
    </lineage>
</organism>
<gene>
    <name evidence="2" type="ORF">QRX50_42010</name>
</gene>
<accession>A0A9Y2MTL2</accession>
<dbReference type="Proteomes" id="UP001236014">
    <property type="component" value="Chromosome"/>
</dbReference>
<reference evidence="2 3" key="1">
    <citation type="submission" date="2023-06" db="EMBL/GenBank/DDBJ databases">
        <authorList>
            <person name="Oyuntsetseg B."/>
            <person name="Kim S.B."/>
        </authorList>
    </citation>
    <scope>NUCLEOTIDE SEQUENCE [LARGE SCALE GENOMIC DNA]</scope>
    <source>
        <strain evidence="2 3">2-15</strain>
    </source>
</reference>
<feature type="region of interest" description="Disordered" evidence="1">
    <location>
        <begin position="13"/>
        <end position="38"/>
    </location>
</feature>